<protein>
    <recommendedName>
        <fullName evidence="10">2Fe-2S ferredoxin-type domain-containing protein</fullName>
    </recommendedName>
</protein>
<organism evidence="11 12">
    <name type="scientific">Nannochloropsis salina CCMP1776</name>
    <dbReference type="NCBI Taxonomy" id="1027361"/>
    <lineage>
        <taxon>Eukaryota</taxon>
        <taxon>Sar</taxon>
        <taxon>Stramenopiles</taxon>
        <taxon>Ochrophyta</taxon>
        <taxon>Eustigmatophyceae</taxon>
        <taxon>Eustigmatales</taxon>
        <taxon>Monodopsidaceae</taxon>
        <taxon>Microchloropsis</taxon>
        <taxon>Microchloropsis salina</taxon>
    </lineage>
</organism>
<evidence type="ECO:0000256" key="5">
    <source>
        <dbReference type="ARBA" id="ARBA00022982"/>
    </source>
</evidence>
<evidence type="ECO:0000256" key="2">
    <source>
        <dbReference type="ARBA" id="ARBA00022448"/>
    </source>
</evidence>
<evidence type="ECO:0000259" key="10">
    <source>
        <dbReference type="PROSITE" id="PS51085"/>
    </source>
</evidence>
<dbReference type="InterPro" id="IPR001041">
    <property type="entry name" value="2Fe-2S_ferredoxin-type"/>
</dbReference>
<evidence type="ECO:0000313" key="12">
    <source>
        <dbReference type="Proteomes" id="UP000355283"/>
    </source>
</evidence>
<dbReference type="Proteomes" id="UP000355283">
    <property type="component" value="Unassembled WGS sequence"/>
</dbReference>
<dbReference type="PANTHER" id="PTHR43112:SF3">
    <property type="entry name" value="FERREDOXIN-2, CHLOROPLASTIC"/>
    <property type="match status" value="1"/>
</dbReference>
<proteinExistence type="inferred from homology"/>
<evidence type="ECO:0000256" key="6">
    <source>
        <dbReference type="ARBA" id="ARBA00023004"/>
    </source>
</evidence>
<keyword evidence="2" id="KW-0813">Transport</keyword>
<evidence type="ECO:0000256" key="3">
    <source>
        <dbReference type="ARBA" id="ARBA00022714"/>
    </source>
</evidence>
<keyword evidence="5" id="KW-0249">Electron transport</keyword>
<dbReference type="Gene3D" id="3.10.20.30">
    <property type="match status" value="1"/>
</dbReference>
<evidence type="ECO:0000313" key="11">
    <source>
        <dbReference type="EMBL" id="TFJ87246.1"/>
    </source>
</evidence>
<dbReference type="PROSITE" id="PS00197">
    <property type="entry name" value="2FE2S_FER_1"/>
    <property type="match status" value="1"/>
</dbReference>
<comment type="similarity">
    <text evidence="1">Belongs to the 2Fe2S plant-type ferredoxin family.</text>
</comment>
<evidence type="ECO:0000256" key="8">
    <source>
        <dbReference type="ARBA" id="ARBA00034078"/>
    </source>
</evidence>
<dbReference type="InterPro" id="IPR036010">
    <property type="entry name" value="2Fe-2S_ferredoxin-like_sf"/>
</dbReference>
<keyword evidence="9" id="KW-0732">Signal</keyword>
<keyword evidence="12" id="KW-1185">Reference proteome</keyword>
<dbReference type="PROSITE" id="PS51085">
    <property type="entry name" value="2FE2S_FER_2"/>
    <property type="match status" value="1"/>
</dbReference>
<dbReference type="InterPro" id="IPR006058">
    <property type="entry name" value="2Fe2S_fd_BS"/>
</dbReference>
<feature type="chain" id="PRO_5020029020" description="2Fe-2S ferredoxin-type domain-containing protein" evidence="9">
    <location>
        <begin position="20"/>
        <end position="172"/>
    </location>
</feature>
<dbReference type="AlphaFoldDB" id="A0A4D9D796"/>
<reference evidence="11 12" key="1">
    <citation type="submission" date="2019-01" db="EMBL/GenBank/DDBJ databases">
        <title>Nuclear Genome Assembly of the Microalgal Biofuel strain Nannochloropsis salina CCMP1776.</title>
        <authorList>
            <person name="Hovde B."/>
        </authorList>
    </citation>
    <scope>NUCLEOTIDE SEQUENCE [LARGE SCALE GENOMIC DNA]</scope>
    <source>
        <strain evidence="11 12">CCMP1776</strain>
    </source>
</reference>
<evidence type="ECO:0000256" key="9">
    <source>
        <dbReference type="SAM" id="SignalP"/>
    </source>
</evidence>
<keyword evidence="3" id="KW-0001">2Fe-2S</keyword>
<keyword evidence="4" id="KW-0479">Metal-binding</keyword>
<gene>
    <name evidence="11" type="ORF">NSK_001578</name>
</gene>
<keyword evidence="7" id="KW-0411">Iron-sulfur</keyword>
<keyword evidence="6" id="KW-0408">Iron</keyword>
<accession>A0A4D9D796</accession>
<evidence type="ECO:0000256" key="4">
    <source>
        <dbReference type="ARBA" id="ARBA00022723"/>
    </source>
</evidence>
<dbReference type="Pfam" id="PF00111">
    <property type="entry name" value="Fer2"/>
    <property type="match status" value="1"/>
</dbReference>
<feature type="domain" description="2Fe-2S ferredoxin-type" evidence="10">
    <location>
        <begin position="55"/>
        <end position="146"/>
    </location>
</feature>
<sequence>MHSLAFTLLACCIFSIAQAFVPCVPDLRAKNAQRVGAINVVPLELEGQLDPTKTWDVKMTYKGETKVLTVSEDTCILEAAEKEWDVPCSCRNGICTTCAGRVIANPDSKKEAIHGLSAEQSKNGFVLTCQTHPCGPGLEVELGMYDTVYESQYGQYEKKATTEQKSKFNVFG</sequence>
<dbReference type="CDD" id="cd00207">
    <property type="entry name" value="fer2"/>
    <property type="match status" value="1"/>
</dbReference>
<dbReference type="InterPro" id="IPR012675">
    <property type="entry name" value="Beta-grasp_dom_sf"/>
</dbReference>
<comment type="caution">
    <text evidence="11">The sequence shown here is derived from an EMBL/GenBank/DDBJ whole genome shotgun (WGS) entry which is preliminary data.</text>
</comment>
<dbReference type="PANTHER" id="PTHR43112">
    <property type="entry name" value="FERREDOXIN"/>
    <property type="match status" value="1"/>
</dbReference>
<feature type="signal peptide" evidence="9">
    <location>
        <begin position="1"/>
        <end position="19"/>
    </location>
</feature>
<dbReference type="SUPFAM" id="SSF54292">
    <property type="entry name" value="2Fe-2S ferredoxin-like"/>
    <property type="match status" value="1"/>
</dbReference>
<evidence type="ECO:0000256" key="1">
    <source>
        <dbReference type="ARBA" id="ARBA00007874"/>
    </source>
</evidence>
<name>A0A4D9D796_9STRA</name>
<comment type="cofactor">
    <cofactor evidence="8">
        <name>[2Fe-2S] cluster</name>
        <dbReference type="ChEBI" id="CHEBI:190135"/>
    </cofactor>
</comment>
<dbReference type="GO" id="GO:0046872">
    <property type="term" value="F:metal ion binding"/>
    <property type="evidence" value="ECO:0007669"/>
    <property type="project" value="UniProtKB-KW"/>
</dbReference>
<evidence type="ECO:0000256" key="7">
    <source>
        <dbReference type="ARBA" id="ARBA00023014"/>
    </source>
</evidence>
<dbReference type="EMBL" id="SDOX01000006">
    <property type="protein sequence ID" value="TFJ87246.1"/>
    <property type="molecule type" value="Genomic_DNA"/>
</dbReference>
<dbReference type="OrthoDB" id="200774at2759"/>
<dbReference type="GO" id="GO:0051537">
    <property type="term" value="F:2 iron, 2 sulfur cluster binding"/>
    <property type="evidence" value="ECO:0007669"/>
    <property type="project" value="UniProtKB-KW"/>
</dbReference>